<name>G1C9L5_9PROT</name>
<dbReference type="GO" id="GO:0004852">
    <property type="term" value="F:uroporphyrinogen-III synthase activity"/>
    <property type="evidence" value="ECO:0007669"/>
    <property type="project" value="UniProtKB-EC"/>
</dbReference>
<dbReference type="SUPFAM" id="SSF69618">
    <property type="entry name" value="HemD-like"/>
    <property type="match status" value="1"/>
</dbReference>
<dbReference type="InterPro" id="IPR003754">
    <property type="entry name" value="4pyrrol_synth_uPrphyn_synth"/>
</dbReference>
<evidence type="ECO:0000259" key="1">
    <source>
        <dbReference type="Pfam" id="PF02602"/>
    </source>
</evidence>
<proteinExistence type="predicted"/>
<sequence length="252" mass="29208">MIPYQKNKKIGVNVYSIPLISIIPLDKFEEVFLPNNYDFVIFVSGNAVRLYLKEVFEKKISIWPLNSIAAAVGPATAKAFMYSRYIVSDIDKIQILFPNEFGNIYDSESLFALLKHNYSLLRKRILVVRGISGRNWLIDKLKESGCFVDICPIYLRKKELLLRSQLSIISKIYSESKEVIWVFTSNEIVSSFFLNLKHFYKNEFFEKSSFIVIHYKIKEFLESCFLGIGFKDLNIKICDPVEESISFAITSD</sequence>
<dbReference type="Gene3D" id="3.40.50.10090">
    <property type="match status" value="2"/>
</dbReference>
<dbReference type="InterPro" id="IPR036108">
    <property type="entry name" value="4pyrrol_syn_uPrphyn_synt_sf"/>
</dbReference>
<dbReference type="EC" id="4.2.1.75" evidence="2"/>
<keyword evidence="2" id="KW-0456">Lyase</keyword>
<organism evidence="2">
    <name type="scientific">Candidatus Kinetoplastidibacterium crithidiae</name>
    <dbReference type="NCBI Taxonomy" id="33056"/>
    <lineage>
        <taxon>Bacteria</taxon>
        <taxon>Pseudomonadati</taxon>
        <taxon>Pseudomonadota</taxon>
        <taxon>Betaproteobacteria</taxon>
        <taxon>Candidatus Kinetoplastidibacterium</taxon>
    </lineage>
</organism>
<reference evidence="2" key="1">
    <citation type="journal article" date="2011" name="PLoS ONE">
        <title>Identification and Phylogenetic Analysis of Heme Synthesis Genes in Trypanosomatids and Their Bacterial Endosymbionts.</title>
        <authorList>
            <person name="Alves J.M.P."/>
            <person name="Voegtly L.J."/>
            <person name="Matveyev A.V."/>
            <person name="Lara A.M."/>
            <person name="da Silva F.M."/>
            <person name="Serrano M.G."/>
            <person name="Buck G.A."/>
            <person name="Teixeira M.M.G."/>
            <person name="Camargo E.P."/>
        </authorList>
    </citation>
    <scope>NUCLEOTIDE SEQUENCE</scope>
</reference>
<evidence type="ECO:0000313" key="2">
    <source>
        <dbReference type="EMBL" id="AEM25268.1"/>
    </source>
</evidence>
<gene>
    <name evidence="2" type="primary">hemD</name>
</gene>
<dbReference type="CDD" id="cd06578">
    <property type="entry name" value="HemD"/>
    <property type="match status" value="1"/>
</dbReference>
<dbReference type="AlphaFoldDB" id="G1C9L5"/>
<dbReference type="Pfam" id="PF02602">
    <property type="entry name" value="HEM4"/>
    <property type="match status" value="1"/>
</dbReference>
<accession>G1C9L5</accession>
<feature type="domain" description="Tetrapyrrole biosynthesis uroporphyrinogen III synthase" evidence="1">
    <location>
        <begin position="8"/>
        <end position="223"/>
    </location>
</feature>
<protein>
    <submittedName>
        <fullName evidence="2">Uroporphyrinogen III synthase</fullName>
        <ecNumber evidence="2">4.2.1.75</ecNumber>
    </submittedName>
</protein>
<dbReference type="EMBL" id="JF756610">
    <property type="protein sequence ID" value="AEM25268.1"/>
    <property type="molecule type" value="Genomic_DNA"/>
</dbReference>
<dbReference type="GO" id="GO:0033014">
    <property type="term" value="P:tetrapyrrole biosynthetic process"/>
    <property type="evidence" value="ECO:0007669"/>
    <property type="project" value="InterPro"/>
</dbReference>